<gene>
    <name evidence="3" type="ORF">LY89DRAFT_708433</name>
</gene>
<dbReference type="InParanoid" id="A0A194X4I9"/>
<dbReference type="STRING" id="149040.A0A194X4I9"/>
<dbReference type="PROSITE" id="PS51140">
    <property type="entry name" value="CUE"/>
    <property type="match status" value="1"/>
</dbReference>
<dbReference type="InterPro" id="IPR041800">
    <property type="entry name" value="ASCC2_CUE"/>
</dbReference>
<name>A0A194X4I9_MOLSC</name>
<keyword evidence="4" id="KW-1185">Reference proteome</keyword>
<sequence>MAAQTSFPPMVPFPEAAWRNHIVPEEWEACLDAWITLAGAHLSLSSPDFVRISCKDESIPIFLTSYAEESALSHDVPHSSPSKSKQLRRQCYLLSRRLLESDDSLESLLRWQFLADFSKLYGKEHGGQVVAIVWKRHLASLETSIAALKTVLIKDLDAGLKGDLKTAEASLKRLNHLLHASPQTAAFFMAGSDFLDSLISCYKLMNPPLRKAIISTTYLCLIGLTEGEKPNFSSLVDQLYSLKAAAEAHKAGPTNVNDSLVAELVTSTPVLKQIQQKIESSGSGSSRAKSVITALEGFKKAGGSGRPRHLVKQKINKGKGIALDEYGHGSHGQIHIHRMSLISQVQDLFPDLGSAFVVKLLDEYGDDVEQVIAHLLEDSLPAHLEKVDRSEALDDGQIHDHRLDMVPHSTPPQIPSRRNVFDDDEFDQLAVDTSKLHFGRRNPNKTADDVLQDRSTAPNKAAILSALAAFDSDDDERDDTYDVADVGGTVDSATPGNNPEEANADTRDADDEALFRAYKMSPDIFGREAATRRGKPRASLREETGMTDEAIEGWGLMLSRDPRQMQRLEANFSNFTGAQKELAPTAWRASPAGSGTEDSDIDGNGRGRGGPRGRGGRGGAGRGRGRGNVVGPTGERDTEVARQRKEANKGSRANHNRRDQRARKMARGGFPG</sequence>
<evidence type="ECO:0000259" key="2">
    <source>
        <dbReference type="PROSITE" id="PS51140"/>
    </source>
</evidence>
<dbReference type="KEGG" id="psco:LY89DRAFT_708433"/>
<dbReference type="SMART" id="SM00546">
    <property type="entry name" value="CUE"/>
    <property type="match status" value="1"/>
</dbReference>
<evidence type="ECO:0000313" key="4">
    <source>
        <dbReference type="Proteomes" id="UP000070700"/>
    </source>
</evidence>
<dbReference type="OrthoDB" id="5577209at2759"/>
<proteinExistence type="predicted"/>
<dbReference type="EMBL" id="KQ947419">
    <property type="protein sequence ID" value="KUJ14742.1"/>
    <property type="molecule type" value="Genomic_DNA"/>
</dbReference>
<feature type="domain" description="CUE" evidence="2">
    <location>
        <begin position="337"/>
        <end position="380"/>
    </location>
</feature>
<dbReference type="Pfam" id="PF02845">
    <property type="entry name" value="CUE"/>
    <property type="match status" value="1"/>
</dbReference>
<dbReference type="AlphaFoldDB" id="A0A194X4I9"/>
<dbReference type="Gene3D" id="1.10.8.10">
    <property type="entry name" value="DNA helicase RuvA subunit, C-terminal domain"/>
    <property type="match status" value="1"/>
</dbReference>
<evidence type="ECO:0000313" key="3">
    <source>
        <dbReference type="EMBL" id="KUJ14742.1"/>
    </source>
</evidence>
<evidence type="ECO:0000256" key="1">
    <source>
        <dbReference type="SAM" id="MobiDB-lite"/>
    </source>
</evidence>
<reference evidence="3 4" key="1">
    <citation type="submission" date="2015-10" db="EMBL/GenBank/DDBJ databases">
        <title>Full genome of DAOMC 229536 Phialocephala scopiformis, a fungal endophyte of spruce producing the potent anti-insectan compound rugulosin.</title>
        <authorList>
            <consortium name="DOE Joint Genome Institute"/>
            <person name="Walker A.K."/>
            <person name="Frasz S.L."/>
            <person name="Seifert K.A."/>
            <person name="Miller J.D."/>
            <person name="Mondo S.J."/>
            <person name="Labutti K."/>
            <person name="Lipzen A."/>
            <person name="Dockter R."/>
            <person name="Kennedy M."/>
            <person name="Grigoriev I.V."/>
            <person name="Spatafora J.W."/>
        </authorList>
    </citation>
    <scope>NUCLEOTIDE SEQUENCE [LARGE SCALE GENOMIC DNA]</scope>
    <source>
        <strain evidence="3 4">CBS 120377</strain>
    </source>
</reference>
<dbReference type="InterPro" id="IPR052586">
    <property type="entry name" value="ASCC2"/>
</dbReference>
<feature type="compositionally biased region" description="Basic and acidic residues" evidence="1">
    <location>
        <begin position="634"/>
        <end position="649"/>
    </location>
</feature>
<feature type="region of interest" description="Disordered" evidence="1">
    <location>
        <begin position="581"/>
        <end position="672"/>
    </location>
</feature>
<feature type="region of interest" description="Disordered" evidence="1">
    <location>
        <begin position="486"/>
        <end position="508"/>
    </location>
</feature>
<dbReference type="PANTHER" id="PTHR21494">
    <property type="entry name" value="ACTIVATING SIGNAL COINTEGRATOR 1 COMPLEX SUBUNIT 2 ASC-1 COMPLEX SUBUNIT P100"/>
    <property type="match status" value="1"/>
</dbReference>
<dbReference type="SUPFAM" id="SSF46934">
    <property type="entry name" value="UBA-like"/>
    <property type="match status" value="1"/>
</dbReference>
<dbReference type="InterPro" id="IPR003892">
    <property type="entry name" value="CUE"/>
</dbReference>
<accession>A0A194X4I9</accession>
<protein>
    <submittedName>
        <fullName evidence="3">CUE domain-containing protein</fullName>
    </submittedName>
</protein>
<dbReference type="Proteomes" id="UP000070700">
    <property type="component" value="Unassembled WGS sequence"/>
</dbReference>
<dbReference type="CDD" id="cd14364">
    <property type="entry name" value="CUE_ASCC2"/>
    <property type="match status" value="1"/>
</dbReference>
<dbReference type="GeneID" id="28827408"/>
<organism evidence="3 4">
    <name type="scientific">Mollisia scopiformis</name>
    <name type="common">Conifer needle endophyte fungus</name>
    <name type="synonym">Phialocephala scopiformis</name>
    <dbReference type="NCBI Taxonomy" id="149040"/>
    <lineage>
        <taxon>Eukaryota</taxon>
        <taxon>Fungi</taxon>
        <taxon>Dikarya</taxon>
        <taxon>Ascomycota</taxon>
        <taxon>Pezizomycotina</taxon>
        <taxon>Leotiomycetes</taxon>
        <taxon>Helotiales</taxon>
        <taxon>Mollisiaceae</taxon>
        <taxon>Mollisia</taxon>
    </lineage>
</organism>
<feature type="compositionally biased region" description="Gly residues" evidence="1">
    <location>
        <begin position="616"/>
        <end position="628"/>
    </location>
</feature>
<dbReference type="RefSeq" id="XP_018069097.1">
    <property type="nucleotide sequence ID" value="XM_018217682.1"/>
</dbReference>
<dbReference type="InterPro" id="IPR009060">
    <property type="entry name" value="UBA-like_sf"/>
</dbReference>
<dbReference type="PANTHER" id="PTHR21494:SF0">
    <property type="entry name" value="ACTIVATING SIGNAL COINTEGRATOR 1 COMPLEX SUBUNIT 2"/>
    <property type="match status" value="1"/>
</dbReference>
<dbReference type="GO" id="GO:0043130">
    <property type="term" value="F:ubiquitin binding"/>
    <property type="evidence" value="ECO:0007669"/>
    <property type="project" value="InterPro"/>
</dbReference>
<feature type="compositionally biased region" description="Basic residues" evidence="1">
    <location>
        <begin position="652"/>
        <end position="666"/>
    </location>
</feature>